<evidence type="ECO:0000256" key="4">
    <source>
        <dbReference type="ARBA" id="ARBA00022844"/>
    </source>
</evidence>
<feature type="domain" description="Herpesvirus envelope glycoprotein N" evidence="12">
    <location>
        <begin position="28"/>
        <end position="90"/>
    </location>
</feature>
<feature type="transmembrane region" description="Helical" evidence="11">
    <location>
        <begin position="58"/>
        <end position="76"/>
    </location>
</feature>
<evidence type="ECO:0000256" key="3">
    <source>
        <dbReference type="ARBA" id="ARBA00022812"/>
    </source>
</evidence>
<keyword evidence="2" id="KW-0732">Signal</keyword>
<evidence type="ECO:0000256" key="1">
    <source>
        <dbReference type="ARBA" id="ARBA00022692"/>
    </source>
</evidence>
<keyword evidence="8 11" id="KW-0472">Membrane</keyword>
<evidence type="ECO:0000256" key="11">
    <source>
        <dbReference type="SAM" id="Phobius"/>
    </source>
</evidence>
<keyword evidence="3" id="KW-1040">Host Golgi apparatus</keyword>
<keyword evidence="4" id="KW-0946">Virion</keyword>
<keyword evidence="7 11" id="KW-1133">Transmembrane helix</keyword>
<sequence length="90" mass="10389">MSWKLFICFLSFEVICLRAFGFTEKASTMSYTLLHNNNFYSNSCSADTFVPSIKTFSSVWAILNVIVFFCASLLYLKHLCFVRFISNLTK</sequence>
<reference evidence="13" key="1">
    <citation type="journal article" date="2003" name="Virology">
        <title>The genome of herpesvirus saimiri C488 which is capable of transforming human T cells.</title>
        <authorList>
            <person name="Ensser A."/>
            <person name="Thurau M."/>
            <person name="Wittmann S."/>
            <person name="Fickenscher H."/>
        </authorList>
    </citation>
    <scope>NUCLEOTIDE SEQUENCE</scope>
    <source>
        <strain evidence="13">B6045</strain>
    </source>
</reference>
<dbReference type="InterPro" id="IPR034707">
    <property type="entry name" value="HSV_GN"/>
</dbReference>
<evidence type="ECO:0000259" key="12">
    <source>
        <dbReference type="Pfam" id="PF03554"/>
    </source>
</evidence>
<organism evidence="13">
    <name type="scientific">Saimiriine herpesvirus 2</name>
    <name type="common">SaHV-2</name>
    <name type="synonym">Herpesvirus saimiri</name>
    <dbReference type="NCBI Taxonomy" id="10381"/>
    <lineage>
        <taxon>Viruses</taxon>
        <taxon>Duplodnaviria</taxon>
        <taxon>Heunggongvirae</taxon>
        <taxon>Peploviricota</taxon>
        <taxon>Herviviricetes</taxon>
        <taxon>Herpesvirales</taxon>
        <taxon>Orthoherpesviridae</taxon>
        <taxon>Gammaherpesvirinae</taxon>
        <taxon>Rhadinovirus</taxon>
        <taxon>Rhadinovirus saimiriinegamma2</taxon>
    </lineage>
</organism>
<evidence type="ECO:0000256" key="7">
    <source>
        <dbReference type="ARBA" id="ARBA00022989"/>
    </source>
</evidence>
<keyword evidence="6" id="KW-0261">Viral envelope protein</keyword>
<evidence type="ECO:0000256" key="9">
    <source>
        <dbReference type="ARBA" id="ARBA00023157"/>
    </source>
</evidence>
<dbReference type="GO" id="GO:0019031">
    <property type="term" value="C:viral envelope"/>
    <property type="evidence" value="ECO:0007669"/>
    <property type="project" value="UniProtKB-KW"/>
</dbReference>
<evidence type="ECO:0000256" key="8">
    <source>
        <dbReference type="ARBA" id="ARBA00023136"/>
    </source>
</evidence>
<accession>Q80BI9</accession>
<evidence type="ECO:0000313" key="13">
    <source>
        <dbReference type="EMBL" id="CAC85012.1"/>
    </source>
</evidence>
<organismHost>
    <name type="scientific">Saimiri sciureus</name>
    <name type="common">Common squirrel monkey</name>
    <dbReference type="NCBI Taxonomy" id="9521"/>
</organismHost>
<name>Q80BI9_SHV2</name>
<proteinExistence type="inferred from homology"/>
<dbReference type="HAMAP" id="MF_04037">
    <property type="entry name" value="HSV_GN"/>
    <property type="match status" value="1"/>
</dbReference>
<evidence type="ECO:0000256" key="2">
    <source>
        <dbReference type="ARBA" id="ARBA00022729"/>
    </source>
</evidence>
<evidence type="ECO:0000256" key="5">
    <source>
        <dbReference type="ARBA" id="ARBA00022870"/>
    </source>
</evidence>
<evidence type="ECO:0000256" key="10">
    <source>
        <dbReference type="ARBA" id="ARBA00034089"/>
    </source>
</evidence>
<keyword evidence="1 11" id="KW-0812">Transmembrane</keyword>
<dbReference type="Pfam" id="PF03554">
    <property type="entry name" value="Herpes_UL73"/>
    <property type="match status" value="1"/>
</dbReference>
<dbReference type="InterPro" id="IPR005211">
    <property type="entry name" value="Herpes_glycoprotein_N_domain"/>
</dbReference>
<evidence type="ECO:0000256" key="6">
    <source>
        <dbReference type="ARBA" id="ARBA00022879"/>
    </source>
</evidence>
<keyword evidence="5" id="KW-1043">Host membrane</keyword>
<dbReference type="EMBL" id="AJ410485">
    <property type="protein sequence ID" value="CAC85012.1"/>
    <property type="molecule type" value="Genomic_DNA"/>
</dbReference>
<comment type="function">
    <text evidence="10">Envelope glycoprotein necessary for proper maturation of gM and modulation of its membrane fusion activity. Also plays a critical role in virion morphogenesis.</text>
</comment>
<keyword evidence="9" id="KW-1015">Disulfide bond</keyword>
<protein>
    <recommendedName>
        <fullName evidence="12">Herpesvirus envelope glycoprotein N domain-containing protein</fullName>
    </recommendedName>
</protein>